<evidence type="ECO:0000256" key="5">
    <source>
        <dbReference type="PROSITE-ProRule" id="PRU00169"/>
    </source>
</evidence>
<dbReference type="CDD" id="cd17535">
    <property type="entry name" value="REC_NarL-like"/>
    <property type="match status" value="1"/>
</dbReference>
<dbReference type="Gene3D" id="3.40.50.2300">
    <property type="match status" value="1"/>
</dbReference>
<reference evidence="8" key="1">
    <citation type="submission" date="2023-05" db="EMBL/GenBank/DDBJ databases">
        <title>Anaerotaeda fermentans gen. nov., sp. nov., a novel anaerobic planctomycete of the new family within the order Sedimentisphaerales isolated from Taman Peninsula, Russia.</title>
        <authorList>
            <person name="Khomyakova M.A."/>
            <person name="Merkel A.Y."/>
            <person name="Slobodkin A.I."/>
        </authorList>
    </citation>
    <scope>NUCLEOTIDE SEQUENCE</scope>
    <source>
        <strain evidence="8">M17dextr</strain>
    </source>
</reference>
<dbReference type="Proteomes" id="UP001431776">
    <property type="component" value="Unassembled WGS sequence"/>
</dbReference>
<dbReference type="GO" id="GO:0003677">
    <property type="term" value="F:DNA binding"/>
    <property type="evidence" value="ECO:0007669"/>
    <property type="project" value="UniProtKB-KW"/>
</dbReference>
<proteinExistence type="predicted"/>
<comment type="caution">
    <text evidence="8">The sequence shown here is derived from an EMBL/GenBank/DDBJ whole genome shotgun (WGS) entry which is preliminary data.</text>
</comment>
<dbReference type="PRINTS" id="PR00038">
    <property type="entry name" value="HTHLUXR"/>
</dbReference>
<name>A0AAW6U7N7_9BACT</name>
<feature type="domain" description="HTH luxR-type" evidence="6">
    <location>
        <begin position="144"/>
        <end position="209"/>
    </location>
</feature>
<dbReference type="InterPro" id="IPR058245">
    <property type="entry name" value="NreC/VraR/RcsB-like_REC"/>
</dbReference>
<dbReference type="GO" id="GO:0000160">
    <property type="term" value="P:phosphorelay signal transduction system"/>
    <property type="evidence" value="ECO:0007669"/>
    <property type="project" value="InterPro"/>
</dbReference>
<evidence type="ECO:0000256" key="2">
    <source>
        <dbReference type="ARBA" id="ARBA00023015"/>
    </source>
</evidence>
<evidence type="ECO:0000256" key="4">
    <source>
        <dbReference type="ARBA" id="ARBA00023163"/>
    </source>
</evidence>
<dbReference type="Pfam" id="PF00196">
    <property type="entry name" value="GerE"/>
    <property type="match status" value="1"/>
</dbReference>
<dbReference type="EMBL" id="JASCXX010000040">
    <property type="protein sequence ID" value="MDI6451561.1"/>
    <property type="molecule type" value="Genomic_DNA"/>
</dbReference>
<gene>
    <name evidence="8" type="ORF">QJ522_21040</name>
</gene>
<evidence type="ECO:0000259" key="6">
    <source>
        <dbReference type="PROSITE" id="PS50043"/>
    </source>
</evidence>
<dbReference type="PANTHER" id="PTHR43214">
    <property type="entry name" value="TWO-COMPONENT RESPONSE REGULATOR"/>
    <property type="match status" value="1"/>
</dbReference>
<accession>A0AAW6U7N7</accession>
<organism evidence="8 9">
    <name type="scientific">Anaerobaca lacustris</name>
    <dbReference type="NCBI Taxonomy" id="3044600"/>
    <lineage>
        <taxon>Bacteria</taxon>
        <taxon>Pseudomonadati</taxon>
        <taxon>Planctomycetota</taxon>
        <taxon>Phycisphaerae</taxon>
        <taxon>Sedimentisphaerales</taxon>
        <taxon>Anaerobacaceae</taxon>
        <taxon>Anaerobaca</taxon>
    </lineage>
</organism>
<keyword evidence="4" id="KW-0804">Transcription</keyword>
<dbReference type="InterPro" id="IPR000792">
    <property type="entry name" value="Tscrpt_reg_LuxR_C"/>
</dbReference>
<dbReference type="PROSITE" id="PS50110">
    <property type="entry name" value="RESPONSE_REGULATORY"/>
    <property type="match status" value="1"/>
</dbReference>
<keyword evidence="2" id="KW-0805">Transcription regulation</keyword>
<evidence type="ECO:0000259" key="7">
    <source>
        <dbReference type="PROSITE" id="PS50110"/>
    </source>
</evidence>
<evidence type="ECO:0000256" key="1">
    <source>
        <dbReference type="ARBA" id="ARBA00022553"/>
    </source>
</evidence>
<dbReference type="SUPFAM" id="SSF52172">
    <property type="entry name" value="CheY-like"/>
    <property type="match status" value="1"/>
</dbReference>
<evidence type="ECO:0000313" key="9">
    <source>
        <dbReference type="Proteomes" id="UP001431776"/>
    </source>
</evidence>
<dbReference type="GO" id="GO:0006355">
    <property type="term" value="P:regulation of DNA-templated transcription"/>
    <property type="evidence" value="ECO:0007669"/>
    <property type="project" value="InterPro"/>
</dbReference>
<dbReference type="PROSITE" id="PS50043">
    <property type="entry name" value="HTH_LUXR_2"/>
    <property type="match status" value="1"/>
</dbReference>
<dbReference type="InterPro" id="IPR039420">
    <property type="entry name" value="WalR-like"/>
</dbReference>
<dbReference type="SMART" id="SM00421">
    <property type="entry name" value="HTH_LUXR"/>
    <property type="match status" value="1"/>
</dbReference>
<dbReference type="RefSeq" id="WP_349246971.1">
    <property type="nucleotide sequence ID" value="NZ_JASCXX010000040.1"/>
</dbReference>
<dbReference type="AlphaFoldDB" id="A0AAW6U7N7"/>
<keyword evidence="1 5" id="KW-0597">Phosphoprotein</keyword>
<evidence type="ECO:0000256" key="3">
    <source>
        <dbReference type="ARBA" id="ARBA00023125"/>
    </source>
</evidence>
<dbReference type="InterPro" id="IPR011006">
    <property type="entry name" value="CheY-like_superfamily"/>
</dbReference>
<dbReference type="SUPFAM" id="SSF46894">
    <property type="entry name" value="C-terminal effector domain of the bipartite response regulators"/>
    <property type="match status" value="1"/>
</dbReference>
<evidence type="ECO:0000313" key="8">
    <source>
        <dbReference type="EMBL" id="MDI6451561.1"/>
    </source>
</evidence>
<sequence>MRIVLVADDRILRDGLRALLGRDSTTEVIGEATCGPEAVERVAEHRPDVVLADVGSWTSANVEMIRQIAEAHRDTRIVILSPFRNQAFVAAAFRAGTHGYVVKRNGFDEVLRAIEAVRAGSTYLCPRVRELILPDYTHAHGAARKPADACLTEREAGVLQLLAEGQTSKEIALMLNVSSKTIDACRRQLMKKLEVNSVAGLVKRALAMGITTLAS</sequence>
<dbReference type="PANTHER" id="PTHR43214:SF41">
    <property type="entry name" value="NITRATE_NITRITE RESPONSE REGULATOR PROTEIN NARP"/>
    <property type="match status" value="1"/>
</dbReference>
<dbReference type="CDD" id="cd06170">
    <property type="entry name" value="LuxR_C_like"/>
    <property type="match status" value="1"/>
</dbReference>
<keyword evidence="3" id="KW-0238">DNA-binding</keyword>
<protein>
    <submittedName>
        <fullName evidence="8">Response regulator transcription factor</fullName>
    </submittedName>
</protein>
<dbReference type="InterPro" id="IPR001789">
    <property type="entry name" value="Sig_transdc_resp-reg_receiver"/>
</dbReference>
<dbReference type="SMART" id="SM00448">
    <property type="entry name" value="REC"/>
    <property type="match status" value="1"/>
</dbReference>
<keyword evidence="9" id="KW-1185">Reference proteome</keyword>
<feature type="domain" description="Response regulatory" evidence="7">
    <location>
        <begin position="2"/>
        <end position="118"/>
    </location>
</feature>
<dbReference type="InterPro" id="IPR016032">
    <property type="entry name" value="Sig_transdc_resp-reg_C-effctor"/>
</dbReference>
<feature type="modified residue" description="4-aspartylphosphate" evidence="5">
    <location>
        <position position="53"/>
    </location>
</feature>
<dbReference type="Pfam" id="PF00072">
    <property type="entry name" value="Response_reg"/>
    <property type="match status" value="1"/>
</dbReference>